<evidence type="ECO:0000256" key="2">
    <source>
        <dbReference type="ARBA" id="ARBA00022801"/>
    </source>
</evidence>
<dbReference type="STRING" id="662367.SAMN05216167_1395"/>
<dbReference type="Pfam" id="PF01844">
    <property type="entry name" value="HNH"/>
    <property type="match status" value="1"/>
</dbReference>
<protein>
    <recommendedName>
        <fullName evidence="4">Putative HNH nuclease YajD</fullName>
    </recommendedName>
</protein>
<evidence type="ECO:0000256" key="1">
    <source>
        <dbReference type="ARBA" id="ARBA00022722"/>
    </source>
</evidence>
<evidence type="ECO:0000256" key="3">
    <source>
        <dbReference type="ARBA" id="ARBA00038412"/>
    </source>
</evidence>
<reference evidence="7 8" key="1">
    <citation type="submission" date="2016-10" db="EMBL/GenBank/DDBJ databases">
        <authorList>
            <person name="de Groot N.N."/>
        </authorList>
    </citation>
    <scope>NUCLEOTIDE SEQUENCE [LARGE SCALE GENOMIC DNA]</scope>
    <source>
        <strain evidence="7 8">DSM 26130</strain>
    </source>
</reference>
<dbReference type="GO" id="GO:0003676">
    <property type="term" value="F:nucleic acid binding"/>
    <property type="evidence" value="ECO:0007669"/>
    <property type="project" value="InterPro"/>
</dbReference>
<keyword evidence="8" id="KW-1185">Reference proteome</keyword>
<keyword evidence="1" id="KW-0540">Nuclease</keyword>
<dbReference type="GO" id="GO:0005829">
    <property type="term" value="C:cytosol"/>
    <property type="evidence" value="ECO:0007669"/>
    <property type="project" value="TreeGrafter"/>
</dbReference>
<sequence>MVNPQKPTSRWANEAQGGVPNQFYRNAPWRHLRKRQLEKQPLCEHCLQKKILTVATVGDHIKPIRFGGEPLDENNVMSLCKSCHARKSAKERHQ</sequence>
<dbReference type="CDD" id="cd00085">
    <property type="entry name" value="HNHc"/>
    <property type="match status" value="1"/>
</dbReference>
<evidence type="ECO:0000259" key="6">
    <source>
        <dbReference type="SMART" id="SM00507"/>
    </source>
</evidence>
<gene>
    <name evidence="7" type="ORF">SAMN05216167_1395</name>
</gene>
<proteinExistence type="inferred from homology"/>
<feature type="compositionally biased region" description="Polar residues" evidence="5">
    <location>
        <begin position="1"/>
        <end position="11"/>
    </location>
</feature>
<evidence type="ECO:0000256" key="5">
    <source>
        <dbReference type="SAM" id="MobiDB-lite"/>
    </source>
</evidence>
<dbReference type="Gene3D" id="1.10.30.50">
    <property type="match status" value="1"/>
</dbReference>
<dbReference type="GO" id="GO:0008270">
    <property type="term" value="F:zinc ion binding"/>
    <property type="evidence" value="ECO:0007669"/>
    <property type="project" value="InterPro"/>
</dbReference>
<evidence type="ECO:0000313" key="7">
    <source>
        <dbReference type="EMBL" id="SFF25696.1"/>
    </source>
</evidence>
<dbReference type="InterPro" id="IPR003615">
    <property type="entry name" value="HNH_nuc"/>
</dbReference>
<name>A0A1I2HAB4_9BACT</name>
<dbReference type="EMBL" id="FOLQ01000039">
    <property type="protein sequence ID" value="SFF25696.1"/>
    <property type="molecule type" value="Genomic_DNA"/>
</dbReference>
<feature type="region of interest" description="Disordered" evidence="5">
    <location>
        <begin position="1"/>
        <end position="22"/>
    </location>
</feature>
<keyword evidence="2" id="KW-0378">Hydrolase</keyword>
<feature type="domain" description="HNH nuclease" evidence="6">
    <location>
        <begin position="32"/>
        <end position="85"/>
    </location>
</feature>
<dbReference type="InterPro" id="IPR002711">
    <property type="entry name" value="HNH"/>
</dbReference>
<dbReference type="AlphaFoldDB" id="A0A1I2HAB4"/>
<evidence type="ECO:0000256" key="4">
    <source>
        <dbReference type="ARBA" id="ARBA00040194"/>
    </source>
</evidence>
<dbReference type="SMART" id="SM00507">
    <property type="entry name" value="HNHc"/>
    <property type="match status" value="1"/>
</dbReference>
<evidence type="ECO:0000313" key="8">
    <source>
        <dbReference type="Proteomes" id="UP000198598"/>
    </source>
</evidence>
<accession>A0A1I2HAB4</accession>
<dbReference type="GO" id="GO:0004519">
    <property type="term" value="F:endonuclease activity"/>
    <property type="evidence" value="ECO:0007669"/>
    <property type="project" value="UniProtKB-KW"/>
</dbReference>
<dbReference type="PANTHER" id="PTHR41286">
    <property type="entry name" value="HNH NUCLEASE YAJD-RELATED"/>
    <property type="match status" value="1"/>
</dbReference>
<dbReference type="PANTHER" id="PTHR41286:SF1">
    <property type="entry name" value="HNH NUCLEASE YAJD-RELATED"/>
    <property type="match status" value="1"/>
</dbReference>
<dbReference type="GO" id="GO:0016787">
    <property type="term" value="F:hydrolase activity"/>
    <property type="evidence" value="ECO:0007669"/>
    <property type="project" value="UniProtKB-KW"/>
</dbReference>
<organism evidence="7 8">
    <name type="scientific">Spirosoma endophyticum</name>
    <dbReference type="NCBI Taxonomy" id="662367"/>
    <lineage>
        <taxon>Bacteria</taxon>
        <taxon>Pseudomonadati</taxon>
        <taxon>Bacteroidota</taxon>
        <taxon>Cytophagia</taxon>
        <taxon>Cytophagales</taxon>
        <taxon>Cytophagaceae</taxon>
        <taxon>Spirosoma</taxon>
    </lineage>
</organism>
<keyword evidence="7" id="KW-0255">Endonuclease</keyword>
<dbReference type="Proteomes" id="UP000198598">
    <property type="component" value="Unassembled WGS sequence"/>
</dbReference>
<comment type="similarity">
    <text evidence="3">Belongs to the HNH nuclease family.</text>
</comment>